<reference evidence="2 3" key="1">
    <citation type="journal article" date="2024" name="Commun. Biol.">
        <title>Comparative genomic analysis of thermophilic fungi reveals convergent evolutionary adaptations and gene losses.</title>
        <authorList>
            <person name="Steindorff A.S."/>
            <person name="Aguilar-Pontes M.V."/>
            <person name="Robinson A.J."/>
            <person name="Andreopoulos B."/>
            <person name="LaButti K."/>
            <person name="Kuo A."/>
            <person name="Mondo S."/>
            <person name="Riley R."/>
            <person name="Otillar R."/>
            <person name="Haridas S."/>
            <person name="Lipzen A."/>
            <person name="Grimwood J."/>
            <person name="Schmutz J."/>
            <person name="Clum A."/>
            <person name="Reid I.D."/>
            <person name="Moisan M.C."/>
            <person name="Butler G."/>
            <person name="Nguyen T.T.M."/>
            <person name="Dewar K."/>
            <person name="Conant G."/>
            <person name="Drula E."/>
            <person name="Henrissat B."/>
            <person name="Hansel C."/>
            <person name="Singer S."/>
            <person name="Hutchinson M.I."/>
            <person name="de Vries R.P."/>
            <person name="Natvig D.O."/>
            <person name="Powell A.J."/>
            <person name="Tsang A."/>
            <person name="Grigoriev I.V."/>
        </authorList>
    </citation>
    <scope>NUCLEOTIDE SEQUENCE [LARGE SCALE GENOMIC DNA]</scope>
    <source>
        <strain evidence="2 3">ATCC 24622</strain>
    </source>
</reference>
<evidence type="ECO:0000313" key="2">
    <source>
        <dbReference type="EMBL" id="KAL1844964.1"/>
    </source>
</evidence>
<protein>
    <submittedName>
        <fullName evidence="2">Uncharacterized protein</fullName>
    </submittedName>
</protein>
<evidence type="ECO:0000313" key="3">
    <source>
        <dbReference type="Proteomes" id="UP001586593"/>
    </source>
</evidence>
<keyword evidence="3" id="KW-1185">Reference proteome</keyword>
<organism evidence="2 3">
    <name type="scientific">Phialemonium thermophilum</name>
    <dbReference type="NCBI Taxonomy" id="223376"/>
    <lineage>
        <taxon>Eukaryota</taxon>
        <taxon>Fungi</taxon>
        <taxon>Dikarya</taxon>
        <taxon>Ascomycota</taxon>
        <taxon>Pezizomycotina</taxon>
        <taxon>Sordariomycetes</taxon>
        <taxon>Sordariomycetidae</taxon>
        <taxon>Cephalothecales</taxon>
        <taxon>Cephalothecaceae</taxon>
        <taxon>Phialemonium</taxon>
    </lineage>
</organism>
<proteinExistence type="predicted"/>
<evidence type="ECO:0000256" key="1">
    <source>
        <dbReference type="SAM" id="MobiDB-lite"/>
    </source>
</evidence>
<feature type="region of interest" description="Disordered" evidence="1">
    <location>
        <begin position="1"/>
        <end position="31"/>
    </location>
</feature>
<accession>A0ABR3VTJ7</accession>
<dbReference type="EMBL" id="JAZHXJ010001346">
    <property type="protein sequence ID" value="KAL1844964.1"/>
    <property type="molecule type" value="Genomic_DNA"/>
</dbReference>
<name>A0ABR3VTJ7_9PEZI</name>
<dbReference type="Proteomes" id="UP001586593">
    <property type="component" value="Unassembled WGS sequence"/>
</dbReference>
<sequence>MNGIKDSRRACQSVLRDTRSRGQRSRRVVSKQDGGLMLPAPRTVQRVQHGWVVGCGVSHRHTRSAQSRQFSIDTLRPLPSLVGTASSDRPGTGIWWCNFPARQTCPVSFRAVRSGNDCQRLHPAPVTMQFHLSCFTTEEISEGRDLTCTVSVEVRSQCDRSLGRMTSH</sequence>
<gene>
    <name evidence="2" type="ORF">VTK73DRAFT_1423</name>
</gene>
<comment type="caution">
    <text evidence="2">The sequence shown here is derived from an EMBL/GenBank/DDBJ whole genome shotgun (WGS) entry which is preliminary data.</text>
</comment>